<dbReference type="Proteomes" id="UP000444721">
    <property type="component" value="Unassembled WGS sequence"/>
</dbReference>
<dbReference type="Gene3D" id="2.130.10.10">
    <property type="entry name" value="YVTN repeat-like/Quinoprotein amine dehydrogenase"/>
    <property type="match status" value="2"/>
</dbReference>
<keyword evidence="2" id="KW-0677">Repeat</keyword>
<protein>
    <recommendedName>
        <fullName evidence="7">Anaphase-promoting complex subunit 4 WD40 domain-containing protein</fullName>
    </recommendedName>
</protein>
<organism evidence="5 6">
    <name type="scientific">Naegleria fowleri</name>
    <name type="common">Brain eating amoeba</name>
    <dbReference type="NCBI Taxonomy" id="5763"/>
    <lineage>
        <taxon>Eukaryota</taxon>
        <taxon>Discoba</taxon>
        <taxon>Heterolobosea</taxon>
        <taxon>Tetramitia</taxon>
        <taxon>Eutetramitia</taxon>
        <taxon>Vahlkampfiidae</taxon>
        <taxon>Naegleria</taxon>
    </lineage>
</organism>
<dbReference type="InterPro" id="IPR036322">
    <property type="entry name" value="WD40_repeat_dom_sf"/>
</dbReference>
<keyword evidence="6" id="KW-1185">Reference proteome</keyword>
<comment type="caution">
    <text evidence="5">The sequence shown here is derived from an EMBL/GenBank/DDBJ whole genome shotgun (WGS) entry which is preliminary data.</text>
</comment>
<dbReference type="VEuPathDB" id="AmoebaDB:NF0008990"/>
<dbReference type="RefSeq" id="XP_044563588.1">
    <property type="nucleotide sequence ID" value="XM_044705085.1"/>
</dbReference>
<dbReference type="PANTHER" id="PTHR22839">
    <property type="entry name" value="THO COMPLEX SUBUNIT 3 THO3"/>
    <property type="match status" value="1"/>
</dbReference>
<dbReference type="GeneID" id="68109163"/>
<dbReference type="OrthoDB" id="340259at2759"/>
<evidence type="ECO:0000256" key="1">
    <source>
        <dbReference type="ARBA" id="ARBA00022574"/>
    </source>
</evidence>
<dbReference type="PANTHER" id="PTHR22839:SF0">
    <property type="entry name" value="THO COMPLEX SUBUNIT 3"/>
    <property type="match status" value="1"/>
</dbReference>
<evidence type="ECO:0008006" key="7">
    <source>
        <dbReference type="Google" id="ProtNLM"/>
    </source>
</evidence>
<dbReference type="EMBL" id="VFQX01000028">
    <property type="protein sequence ID" value="KAF0978875.1"/>
    <property type="molecule type" value="Genomic_DNA"/>
</dbReference>
<dbReference type="InterPro" id="IPR015943">
    <property type="entry name" value="WD40/YVTN_repeat-like_dom_sf"/>
</dbReference>
<reference evidence="5 6" key="1">
    <citation type="journal article" date="2019" name="Sci. Rep.">
        <title>Nanopore sequencing improves the draft genome of the human pathogenic amoeba Naegleria fowleri.</title>
        <authorList>
            <person name="Liechti N."/>
            <person name="Schurch N."/>
            <person name="Bruggmann R."/>
            <person name="Wittwer M."/>
        </authorList>
    </citation>
    <scope>NUCLEOTIDE SEQUENCE [LARGE SCALE GENOMIC DNA]</scope>
    <source>
        <strain evidence="5 6">ATCC 30894</strain>
    </source>
</reference>
<evidence type="ECO:0000256" key="3">
    <source>
        <dbReference type="ARBA" id="ARBA00046343"/>
    </source>
</evidence>
<sequence>MPGIQILKGRKPVRALAFNPKGKLACGTVEGNLKIFNDFHVAESESSVQVSASNNPRQQPSSTPSSSSSREIDIKGSNRGDVTKIKFNPCCSHQLACITSKGYIRIFDTKITSYNGGESIVHLMVGDTPLKHLDWCCNGLKMVVVDNKNSIYIYTIKQTHATNIGEITTSSSLVIKDRGVFPYDITDIKWDKKGNTLYIATGIGKIFCVNDEKEKISAFVTSKINSPSVSTQPSSAPLLSQKSLDGKSNAMDTSSDFEIQSTTTSSLNNFLTTDSSQFLVSKGALTSMDISSDERYLVVGSEDSVVSIFEFPELICAHTFSDMNSLVVCVSVRAQVGTNPNTFARSSSSSHGYNLFLPPVMACCTRNEEKRSYMLYVINLIDGTPLMKKEVSQVTQIQLHPSMNYIAYIQDGSTEVMVEEFAC</sequence>
<dbReference type="SUPFAM" id="SSF50978">
    <property type="entry name" value="WD40 repeat-like"/>
    <property type="match status" value="1"/>
</dbReference>
<gene>
    <name evidence="5" type="ORF">FDP41_001945</name>
</gene>
<dbReference type="GO" id="GO:0006406">
    <property type="term" value="P:mRNA export from nucleus"/>
    <property type="evidence" value="ECO:0007669"/>
    <property type="project" value="InterPro"/>
</dbReference>
<dbReference type="OMA" id="FNPCCSH"/>
<keyword evidence="1" id="KW-0853">WD repeat</keyword>
<dbReference type="Pfam" id="PF00400">
    <property type="entry name" value="WD40"/>
    <property type="match status" value="2"/>
</dbReference>
<dbReference type="AlphaFoldDB" id="A0A6A5BZX6"/>
<dbReference type="InterPro" id="IPR001680">
    <property type="entry name" value="WD40_rpt"/>
</dbReference>
<evidence type="ECO:0000256" key="4">
    <source>
        <dbReference type="SAM" id="MobiDB-lite"/>
    </source>
</evidence>
<dbReference type="SMART" id="SM00320">
    <property type="entry name" value="WD40"/>
    <property type="match status" value="5"/>
</dbReference>
<feature type="region of interest" description="Disordered" evidence="4">
    <location>
        <begin position="47"/>
        <end position="75"/>
    </location>
</feature>
<proteinExistence type="inferred from homology"/>
<dbReference type="VEuPathDB" id="AmoebaDB:NfTy_033340"/>
<feature type="compositionally biased region" description="Low complexity" evidence="4">
    <location>
        <begin position="47"/>
        <end position="69"/>
    </location>
</feature>
<evidence type="ECO:0000313" key="6">
    <source>
        <dbReference type="Proteomes" id="UP000444721"/>
    </source>
</evidence>
<dbReference type="VEuPathDB" id="AmoebaDB:FDP41_001945"/>
<evidence type="ECO:0000313" key="5">
    <source>
        <dbReference type="EMBL" id="KAF0978875.1"/>
    </source>
</evidence>
<comment type="similarity">
    <text evidence="3">Belongs to the THOC3 family.</text>
</comment>
<evidence type="ECO:0000256" key="2">
    <source>
        <dbReference type="ARBA" id="ARBA00022737"/>
    </source>
</evidence>
<dbReference type="InterPro" id="IPR040132">
    <property type="entry name" value="Tex1/THOC3"/>
</dbReference>
<dbReference type="GO" id="GO:0000445">
    <property type="term" value="C:THO complex part of transcription export complex"/>
    <property type="evidence" value="ECO:0007669"/>
    <property type="project" value="TreeGrafter"/>
</dbReference>
<name>A0A6A5BZX6_NAEFO</name>
<accession>A0A6A5BZX6</accession>